<dbReference type="PANTHER" id="PTHR24148:SF82">
    <property type="entry name" value="HETEROKARYON INCOMPATIBILITY DOMAIN-CONTAINING PROTEIN"/>
    <property type="match status" value="1"/>
</dbReference>
<gene>
    <name evidence="2" type="ORF">Z517_04382</name>
</gene>
<organism evidence="2 3">
    <name type="scientific">Fonsecaea pedrosoi CBS 271.37</name>
    <dbReference type="NCBI Taxonomy" id="1442368"/>
    <lineage>
        <taxon>Eukaryota</taxon>
        <taxon>Fungi</taxon>
        <taxon>Dikarya</taxon>
        <taxon>Ascomycota</taxon>
        <taxon>Pezizomycotina</taxon>
        <taxon>Eurotiomycetes</taxon>
        <taxon>Chaetothyriomycetidae</taxon>
        <taxon>Chaetothyriales</taxon>
        <taxon>Herpotrichiellaceae</taxon>
        <taxon>Fonsecaea</taxon>
    </lineage>
</organism>
<dbReference type="RefSeq" id="XP_013285165.1">
    <property type="nucleotide sequence ID" value="XM_013429711.1"/>
</dbReference>
<dbReference type="Proteomes" id="UP000053029">
    <property type="component" value="Unassembled WGS sequence"/>
</dbReference>
<dbReference type="STRING" id="1442368.A0A0D2F3V9"/>
<evidence type="ECO:0000313" key="2">
    <source>
        <dbReference type="EMBL" id="KIW81357.1"/>
    </source>
</evidence>
<sequence length="698" mass="80514">MADIHRRMLVSWRKWSQSRTSIQSALSPLELEAVNAIYSPLDHDQQQIRLVELQPSARIDAEIVCTLKVASFDQRVPDYEGLSYAWGDPRSVDFVKLNGVLTPITTNLAAALRHLRKPSEARVLWIDALSINQSDNRERAHQVKTMKKIYQNAQATRIWLGLAGPENDLAFDFFIYLALAMRERTFADTMPTFLQEGMKHLLQFKEIFQRSWWSRVWVLQEAILGPVAFLHSGHRQIPLHQMLDAYNFLRSSGENGLLRLARQIINVQHLSDLVACMRQSLDLIEDLRSFYLHTDPAQDSKEVTWKWTTWNPPSKPEILIGFIELLAKCRRSYATDARDKIYGLLGLAPTEVTQELEPTYEISAEVLFTETAVKLIESSNSLLLFNQISPHKSRGRKTALPTWVPDWDSPGSHCADIELRIKQEKIFNACDSEELKSARIHDFGLALMGVCVGEISDFTKAMPPHCEHKDAPDRFSDWEKFSTGGSTWVWDDKVKSSFSKTYWRTILNGAVPDDSGFNLRKVQNEDLDEFLQWRHENKWVAGTEHDFVLLHGRHKWNEHISRTTGGRRLFRTRYGDLGLGPAGIKSGDLIFVLAGGSHPCILRPSKLHERLYTLVGECYVDHLMYGYGVRNPTAEWRCSMPRHPVWRLWSRHASRSGWVRTITLNRSRNDAKNIRMEHSMLWMHERDSNNYWQTIVLC</sequence>
<dbReference type="Pfam" id="PF26639">
    <property type="entry name" value="Het-6_barrel"/>
    <property type="match status" value="1"/>
</dbReference>
<dbReference type="AlphaFoldDB" id="A0A0D2F3V9"/>
<dbReference type="PANTHER" id="PTHR24148">
    <property type="entry name" value="ANKYRIN REPEAT DOMAIN-CONTAINING PROTEIN 39 HOMOLOG-RELATED"/>
    <property type="match status" value="1"/>
</dbReference>
<dbReference type="OrthoDB" id="4128160at2759"/>
<dbReference type="Pfam" id="PF06985">
    <property type="entry name" value="HET"/>
    <property type="match status" value="1"/>
</dbReference>
<dbReference type="InterPro" id="IPR010730">
    <property type="entry name" value="HET"/>
</dbReference>
<reference evidence="2 3" key="1">
    <citation type="submission" date="2015-01" db="EMBL/GenBank/DDBJ databases">
        <title>The Genome Sequence of Fonsecaea pedrosoi CBS 271.37.</title>
        <authorList>
            <consortium name="The Broad Institute Genomics Platform"/>
            <person name="Cuomo C."/>
            <person name="de Hoog S."/>
            <person name="Gorbushina A."/>
            <person name="Stielow B."/>
            <person name="Teixiera M."/>
            <person name="Abouelleil A."/>
            <person name="Chapman S.B."/>
            <person name="Priest M."/>
            <person name="Young S.K."/>
            <person name="Wortman J."/>
            <person name="Nusbaum C."/>
            <person name="Birren B."/>
        </authorList>
    </citation>
    <scope>NUCLEOTIDE SEQUENCE [LARGE SCALE GENOMIC DNA]</scope>
    <source>
        <strain evidence="2 3">CBS 271.37</strain>
    </source>
</reference>
<dbReference type="HOGENOM" id="CLU_004184_7_2_1"/>
<evidence type="ECO:0000259" key="1">
    <source>
        <dbReference type="Pfam" id="PF06985"/>
    </source>
</evidence>
<accession>A0A0D2F3V9</accession>
<dbReference type="GeneID" id="25303872"/>
<dbReference type="EMBL" id="KN846971">
    <property type="protein sequence ID" value="KIW81357.1"/>
    <property type="molecule type" value="Genomic_DNA"/>
</dbReference>
<name>A0A0D2F3V9_9EURO</name>
<feature type="domain" description="Heterokaryon incompatibility" evidence="1">
    <location>
        <begin position="79"/>
        <end position="221"/>
    </location>
</feature>
<protein>
    <recommendedName>
        <fullName evidence="1">Heterokaryon incompatibility domain-containing protein</fullName>
    </recommendedName>
</protein>
<proteinExistence type="predicted"/>
<evidence type="ECO:0000313" key="3">
    <source>
        <dbReference type="Proteomes" id="UP000053029"/>
    </source>
</evidence>
<keyword evidence="3" id="KW-1185">Reference proteome</keyword>
<dbReference type="InterPro" id="IPR052895">
    <property type="entry name" value="HetReg/Transcr_Mod"/>
</dbReference>
<dbReference type="VEuPathDB" id="FungiDB:Z517_04382"/>